<organism evidence="2 3">
    <name type="scientific">Polarella glacialis</name>
    <name type="common">Dinoflagellate</name>
    <dbReference type="NCBI Taxonomy" id="89957"/>
    <lineage>
        <taxon>Eukaryota</taxon>
        <taxon>Sar</taxon>
        <taxon>Alveolata</taxon>
        <taxon>Dinophyceae</taxon>
        <taxon>Suessiales</taxon>
        <taxon>Suessiaceae</taxon>
        <taxon>Polarella</taxon>
    </lineage>
</organism>
<dbReference type="AlphaFoldDB" id="A0A813KKJ2"/>
<sequence>VRACFPLSGRYHFRFKAPTSDGCFGGYVWIDLSSDLDFVPAFLGGINMKALRLQGDAEVVAHCSPMNSPEQVPATRSFATGQPPQVPQAGASGGTQGDLMGFDLSGGACGGRAPAAPALAAAAAPVAPPPAPVKVLDRATLVAEREARERAELEDRMRRHKEQQEREEREKKERVTLGQELQKELAEWARTADGQAYKDIRSLLSTLHAVMWKDSGWETLSLS</sequence>
<dbReference type="InterPro" id="IPR036869">
    <property type="entry name" value="J_dom_sf"/>
</dbReference>
<accession>A0A813KKJ2</accession>
<protein>
    <submittedName>
        <fullName evidence="2">Uncharacterized protein</fullName>
    </submittedName>
</protein>
<evidence type="ECO:0000313" key="3">
    <source>
        <dbReference type="Proteomes" id="UP000626109"/>
    </source>
</evidence>
<proteinExistence type="predicted"/>
<reference evidence="2" key="1">
    <citation type="submission" date="2021-02" db="EMBL/GenBank/DDBJ databases">
        <authorList>
            <person name="Dougan E. K."/>
            <person name="Rhodes N."/>
            <person name="Thang M."/>
            <person name="Chan C."/>
        </authorList>
    </citation>
    <scope>NUCLEOTIDE SEQUENCE</scope>
</reference>
<feature type="region of interest" description="Disordered" evidence="1">
    <location>
        <begin position="149"/>
        <end position="177"/>
    </location>
</feature>
<dbReference type="Proteomes" id="UP000626109">
    <property type="component" value="Unassembled WGS sequence"/>
</dbReference>
<gene>
    <name evidence="2" type="ORF">PGLA2088_LOCUS32499</name>
</gene>
<evidence type="ECO:0000313" key="2">
    <source>
        <dbReference type="EMBL" id="CAE8702615.1"/>
    </source>
</evidence>
<dbReference type="Gene3D" id="1.10.287.110">
    <property type="entry name" value="DnaJ domain"/>
    <property type="match status" value="1"/>
</dbReference>
<feature type="non-terminal residue" evidence="2">
    <location>
        <position position="1"/>
    </location>
</feature>
<comment type="caution">
    <text evidence="2">The sequence shown here is derived from an EMBL/GenBank/DDBJ whole genome shotgun (WGS) entry which is preliminary data.</text>
</comment>
<dbReference type="EMBL" id="CAJNNW010030148">
    <property type="protein sequence ID" value="CAE8702615.1"/>
    <property type="molecule type" value="Genomic_DNA"/>
</dbReference>
<feature type="region of interest" description="Disordered" evidence="1">
    <location>
        <begin position="67"/>
        <end position="97"/>
    </location>
</feature>
<dbReference type="SUPFAM" id="SSF46565">
    <property type="entry name" value="Chaperone J-domain"/>
    <property type="match status" value="1"/>
</dbReference>
<feature type="non-terminal residue" evidence="2">
    <location>
        <position position="223"/>
    </location>
</feature>
<evidence type="ECO:0000256" key="1">
    <source>
        <dbReference type="SAM" id="MobiDB-lite"/>
    </source>
</evidence>
<name>A0A813KKJ2_POLGL</name>